<keyword evidence="3" id="KW-1185">Reference proteome</keyword>
<reference evidence="2 3" key="1">
    <citation type="submission" date="2022-09" db="EMBL/GenBank/DDBJ databases">
        <title>Genome sequencing of four strains from tibetan pig.</title>
        <authorList>
            <person name="Feng J."/>
        </authorList>
    </citation>
    <scope>NUCLEOTIDE SEQUENCE [LARGE SCALE GENOMIC DNA]</scope>
    <source>
        <strain evidence="2 3">11-1-1</strain>
    </source>
</reference>
<evidence type="ECO:0000256" key="1">
    <source>
        <dbReference type="SAM" id="MobiDB-lite"/>
    </source>
</evidence>
<name>A0ABW8KQH0_9BIFI</name>
<protein>
    <submittedName>
        <fullName evidence="2">Uncharacterized protein</fullName>
    </submittedName>
</protein>
<sequence length="156" mass="16991">MKNAKTLDTLAAEPKAKAPTTTAYASDTADRVGKATKRISLETAWYVTHTKNLKQAVEAVQASRVDKTVADTQALFDSTAGKVAYEVTRTMFEGGHRQARYEGDRGGDRQDQRQREGEGGCGCCEGHRRSGRPGGPGAAEYWFLLLDIQALLRADL</sequence>
<evidence type="ECO:0000313" key="2">
    <source>
        <dbReference type="EMBL" id="MFK3576798.1"/>
    </source>
</evidence>
<evidence type="ECO:0000313" key="3">
    <source>
        <dbReference type="Proteomes" id="UP001620273"/>
    </source>
</evidence>
<feature type="compositionally biased region" description="Basic and acidic residues" evidence="1">
    <location>
        <begin position="94"/>
        <end position="118"/>
    </location>
</feature>
<organism evidence="2 3">
    <name type="scientific">Bifidobacterium thermacidophilum</name>
    <dbReference type="NCBI Taxonomy" id="246618"/>
    <lineage>
        <taxon>Bacteria</taxon>
        <taxon>Bacillati</taxon>
        <taxon>Actinomycetota</taxon>
        <taxon>Actinomycetes</taxon>
        <taxon>Bifidobacteriales</taxon>
        <taxon>Bifidobacteriaceae</taxon>
        <taxon>Bifidobacterium</taxon>
    </lineage>
</organism>
<gene>
    <name evidence="2" type="ORF">OCH74_08045</name>
</gene>
<proteinExistence type="predicted"/>
<dbReference type="Proteomes" id="UP001620273">
    <property type="component" value="Unassembled WGS sequence"/>
</dbReference>
<accession>A0ABW8KQH0</accession>
<comment type="caution">
    <text evidence="2">The sequence shown here is derived from an EMBL/GenBank/DDBJ whole genome shotgun (WGS) entry which is preliminary data.</text>
</comment>
<feature type="region of interest" description="Disordered" evidence="1">
    <location>
        <begin position="94"/>
        <end position="130"/>
    </location>
</feature>
<dbReference type="EMBL" id="JAOQBW010000006">
    <property type="protein sequence ID" value="MFK3576798.1"/>
    <property type="molecule type" value="Genomic_DNA"/>
</dbReference>